<dbReference type="InterPro" id="IPR032820">
    <property type="entry name" value="ATPase_put"/>
</dbReference>
<dbReference type="InParanoid" id="A0A2S8SV76"/>
<feature type="region of interest" description="Disordered" evidence="1">
    <location>
        <begin position="1"/>
        <end position="20"/>
    </location>
</feature>
<feature type="region of interest" description="Disordered" evidence="1">
    <location>
        <begin position="90"/>
        <end position="169"/>
    </location>
</feature>
<keyword evidence="2" id="KW-0472">Membrane</keyword>
<dbReference type="OrthoDB" id="2087782at2"/>
<dbReference type="AlphaFoldDB" id="A0A2S8SV76"/>
<keyword evidence="2" id="KW-1133">Transmembrane helix</keyword>
<evidence type="ECO:0000313" key="4">
    <source>
        <dbReference type="Proteomes" id="UP000237684"/>
    </source>
</evidence>
<dbReference type="Proteomes" id="UP000237684">
    <property type="component" value="Unassembled WGS sequence"/>
</dbReference>
<proteinExistence type="predicted"/>
<feature type="compositionally biased region" description="Basic and acidic residues" evidence="1">
    <location>
        <begin position="90"/>
        <end position="103"/>
    </location>
</feature>
<organism evidence="3 4">
    <name type="scientific">Abditibacterium utsteinense</name>
    <dbReference type="NCBI Taxonomy" id="1960156"/>
    <lineage>
        <taxon>Bacteria</taxon>
        <taxon>Pseudomonadati</taxon>
        <taxon>Abditibacteriota</taxon>
        <taxon>Abditibacteriia</taxon>
        <taxon>Abditibacteriales</taxon>
        <taxon>Abditibacteriaceae</taxon>
        <taxon>Abditibacterium</taxon>
    </lineage>
</organism>
<dbReference type="Pfam" id="PF09527">
    <property type="entry name" value="ATPase_gene1"/>
    <property type="match status" value="1"/>
</dbReference>
<dbReference type="RefSeq" id="WP_105483073.1">
    <property type="nucleotide sequence ID" value="NZ_NIGF01000004.1"/>
</dbReference>
<accession>A0A2S8SV76</accession>
<protein>
    <submittedName>
        <fullName evidence="3">F0F1-ATPase subunit Ca2+/Mg2+ transporter</fullName>
    </submittedName>
</protein>
<feature type="compositionally biased region" description="Basic and acidic residues" evidence="1">
    <location>
        <begin position="151"/>
        <end position="169"/>
    </location>
</feature>
<sequence>MSGRDLEPKKPSGRPGFLGRTRAMSANGSSGWEATTIGFTLVGCIAACSGLGYFLDNHFKTSFWLPILFLVGVLAGFREMFVVLGRISKEQEQKKREKAEQVRRAPNPVISAEPTIEPQTRERIFKVPPPPSAGEKIAPREMEEPESVEDLIERLLEEEKDESGPDKAK</sequence>
<feature type="transmembrane region" description="Helical" evidence="2">
    <location>
        <begin position="67"/>
        <end position="87"/>
    </location>
</feature>
<evidence type="ECO:0000256" key="1">
    <source>
        <dbReference type="SAM" id="MobiDB-lite"/>
    </source>
</evidence>
<reference evidence="3 4" key="1">
    <citation type="journal article" date="2018" name="Syst. Appl. Microbiol.">
        <title>Abditibacterium utsteinense sp. nov., the first cultivated member of candidate phylum FBP, isolated from ice-free Antarctic soil samples.</title>
        <authorList>
            <person name="Tahon G."/>
            <person name="Tytgat B."/>
            <person name="Lebbe L."/>
            <person name="Carlier A."/>
            <person name="Willems A."/>
        </authorList>
    </citation>
    <scope>NUCLEOTIDE SEQUENCE [LARGE SCALE GENOMIC DNA]</scope>
    <source>
        <strain evidence="3 4">LMG 29911</strain>
    </source>
</reference>
<keyword evidence="2" id="KW-0812">Transmembrane</keyword>
<evidence type="ECO:0000313" key="3">
    <source>
        <dbReference type="EMBL" id="PQV64708.1"/>
    </source>
</evidence>
<dbReference type="EMBL" id="NIGF01000004">
    <property type="protein sequence ID" value="PQV64708.1"/>
    <property type="molecule type" value="Genomic_DNA"/>
</dbReference>
<name>A0A2S8SV76_9BACT</name>
<feature type="compositionally biased region" description="Basic and acidic residues" evidence="1">
    <location>
        <begin position="1"/>
        <end position="10"/>
    </location>
</feature>
<evidence type="ECO:0000256" key="2">
    <source>
        <dbReference type="SAM" id="Phobius"/>
    </source>
</evidence>
<feature type="transmembrane region" description="Helical" evidence="2">
    <location>
        <begin position="34"/>
        <end position="55"/>
    </location>
</feature>
<keyword evidence="4" id="KW-1185">Reference proteome</keyword>
<comment type="caution">
    <text evidence="3">The sequence shown here is derived from an EMBL/GenBank/DDBJ whole genome shotgun (WGS) entry which is preliminary data.</text>
</comment>
<gene>
    <name evidence="3" type="ORF">B1R32_104207</name>
</gene>